<feature type="region of interest" description="Disordered" evidence="1">
    <location>
        <begin position="46"/>
        <end position="71"/>
    </location>
</feature>
<dbReference type="EMBL" id="JACGWJ010000026">
    <property type="protein sequence ID" value="KAL0312399.1"/>
    <property type="molecule type" value="Genomic_DNA"/>
</dbReference>
<sequence length="114" mass="13514">MSKDTQDRASESDVDLKSYLADAYLHPIFHSFEEVELVEVKVDKNQAHVPSSSPSEVSSPSPQHTYQHEDEPSHIVQHYEVEPNYTMYHYEADSQSNVYRYEYADEQQYQYYHY</sequence>
<protein>
    <submittedName>
        <fullName evidence="2">Uncharacterized protein</fullName>
    </submittedName>
</protein>
<reference evidence="2" key="2">
    <citation type="journal article" date="2024" name="Plant">
        <title>Genomic evolution and insights into agronomic trait innovations of Sesamum species.</title>
        <authorList>
            <person name="Miao H."/>
            <person name="Wang L."/>
            <person name="Qu L."/>
            <person name="Liu H."/>
            <person name="Sun Y."/>
            <person name="Le M."/>
            <person name="Wang Q."/>
            <person name="Wei S."/>
            <person name="Zheng Y."/>
            <person name="Lin W."/>
            <person name="Duan Y."/>
            <person name="Cao H."/>
            <person name="Xiong S."/>
            <person name="Wang X."/>
            <person name="Wei L."/>
            <person name="Li C."/>
            <person name="Ma Q."/>
            <person name="Ju M."/>
            <person name="Zhao R."/>
            <person name="Li G."/>
            <person name="Mu C."/>
            <person name="Tian Q."/>
            <person name="Mei H."/>
            <person name="Zhang T."/>
            <person name="Gao T."/>
            <person name="Zhang H."/>
        </authorList>
    </citation>
    <scope>NUCLEOTIDE SEQUENCE</scope>
    <source>
        <strain evidence="2">G02</strain>
    </source>
</reference>
<name>A0AAW2L1B0_SESRA</name>
<organism evidence="2">
    <name type="scientific">Sesamum radiatum</name>
    <name type="common">Black benniseed</name>
    <dbReference type="NCBI Taxonomy" id="300843"/>
    <lineage>
        <taxon>Eukaryota</taxon>
        <taxon>Viridiplantae</taxon>
        <taxon>Streptophyta</taxon>
        <taxon>Embryophyta</taxon>
        <taxon>Tracheophyta</taxon>
        <taxon>Spermatophyta</taxon>
        <taxon>Magnoliopsida</taxon>
        <taxon>eudicotyledons</taxon>
        <taxon>Gunneridae</taxon>
        <taxon>Pentapetalae</taxon>
        <taxon>asterids</taxon>
        <taxon>lamiids</taxon>
        <taxon>Lamiales</taxon>
        <taxon>Pedaliaceae</taxon>
        <taxon>Sesamum</taxon>
    </lineage>
</organism>
<accession>A0AAW2L1B0</accession>
<evidence type="ECO:0000256" key="1">
    <source>
        <dbReference type="SAM" id="MobiDB-lite"/>
    </source>
</evidence>
<feature type="compositionally biased region" description="Low complexity" evidence="1">
    <location>
        <begin position="49"/>
        <end position="62"/>
    </location>
</feature>
<reference evidence="2" key="1">
    <citation type="submission" date="2020-06" db="EMBL/GenBank/DDBJ databases">
        <authorList>
            <person name="Li T."/>
            <person name="Hu X."/>
            <person name="Zhang T."/>
            <person name="Song X."/>
            <person name="Zhang H."/>
            <person name="Dai N."/>
            <person name="Sheng W."/>
            <person name="Hou X."/>
            <person name="Wei L."/>
        </authorList>
    </citation>
    <scope>NUCLEOTIDE SEQUENCE</scope>
    <source>
        <strain evidence="2">G02</strain>
        <tissue evidence="2">Leaf</tissue>
    </source>
</reference>
<proteinExistence type="predicted"/>
<gene>
    <name evidence="2" type="ORF">Sradi_5639200</name>
</gene>
<comment type="caution">
    <text evidence="2">The sequence shown here is derived from an EMBL/GenBank/DDBJ whole genome shotgun (WGS) entry which is preliminary data.</text>
</comment>
<evidence type="ECO:0000313" key="2">
    <source>
        <dbReference type="EMBL" id="KAL0312399.1"/>
    </source>
</evidence>
<dbReference type="AlphaFoldDB" id="A0AAW2L1B0"/>